<feature type="signal peptide" evidence="2">
    <location>
        <begin position="1"/>
        <end position="21"/>
    </location>
</feature>
<evidence type="ECO:0000313" key="5">
    <source>
        <dbReference type="EMBL" id="KAI3436449.1"/>
    </source>
</evidence>
<accession>A0A9D4TWE1</accession>
<dbReference type="PROSITE" id="PS51465">
    <property type="entry name" value="KAZAL_2"/>
    <property type="match status" value="1"/>
</dbReference>
<dbReference type="PANTHER" id="PTHR21131:SF0">
    <property type="entry name" value="GEO10195P1-RELATED"/>
    <property type="match status" value="1"/>
</dbReference>
<evidence type="ECO:0000313" key="6">
    <source>
        <dbReference type="Proteomes" id="UP001055712"/>
    </source>
</evidence>
<feature type="domain" description="FAS1" evidence="3">
    <location>
        <begin position="23"/>
        <end position="160"/>
    </location>
</feature>
<dbReference type="CDD" id="cd00104">
    <property type="entry name" value="KAZAL_FS"/>
    <property type="match status" value="1"/>
</dbReference>
<reference evidence="5" key="2">
    <citation type="submission" date="2020-11" db="EMBL/GenBank/DDBJ databases">
        <authorList>
            <person name="Cecchin M."/>
            <person name="Marcolungo L."/>
            <person name="Rossato M."/>
            <person name="Girolomoni L."/>
            <person name="Cosentino E."/>
            <person name="Cuine S."/>
            <person name="Li-Beisson Y."/>
            <person name="Delledonne M."/>
            <person name="Ballottari M."/>
        </authorList>
    </citation>
    <scope>NUCLEOTIDE SEQUENCE</scope>
    <source>
        <strain evidence="5">211/11P</strain>
        <tissue evidence="5">Whole cell</tissue>
    </source>
</reference>
<dbReference type="SMART" id="SM00554">
    <property type="entry name" value="FAS1"/>
    <property type="match status" value="1"/>
</dbReference>
<feature type="domain" description="Kazal-like" evidence="4">
    <location>
        <begin position="312"/>
        <end position="351"/>
    </location>
</feature>
<dbReference type="Pfam" id="PF07648">
    <property type="entry name" value="Kazal_2"/>
    <property type="match status" value="1"/>
</dbReference>
<evidence type="ECO:0000259" key="3">
    <source>
        <dbReference type="PROSITE" id="PS50213"/>
    </source>
</evidence>
<protein>
    <submittedName>
        <fullName evidence="5">Uncharacterized protein</fullName>
    </submittedName>
</protein>
<evidence type="ECO:0000256" key="2">
    <source>
        <dbReference type="SAM" id="SignalP"/>
    </source>
</evidence>
<dbReference type="Gene3D" id="3.30.60.30">
    <property type="match status" value="2"/>
</dbReference>
<dbReference type="SUPFAM" id="SSF82153">
    <property type="entry name" value="FAS1 domain"/>
    <property type="match status" value="1"/>
</dbReference>
<dbReference type="InterPro" id="IPR000782">
    <property type="entry name" value="FAS1_domain"/>
</dbReference>
<dbReference type="GO" id="GO:0005615">
    <property type="term" value="C:extracellular space"/>
    <property type="evidence" value="ECO:0007669"/>
    <property type="project" value="TreeGrafter"/>
</dbReference>
<feature type="compositionally biased region" description="Pro residues" evidence="1">
    <location>
        <begin position="374"/>
        <end position="384"/>
    </location>
</feature>
<organism evidence="5 6">
    <name type="scientific">Chlorella vulgaris</name>
    <name type="common">Green alga</name>
    <dbReference type="NCBI Taxonomy" id="3077"/>
    <lineage>
        <taxon>Eukaryota</taxon>
        <taxon>Viridiplantae</taxon>
        <taxon>Chlorophyta</taxon>
        <taxon>core chlorophytes</taxon>
        <taxon>Trebouxiophyceae</taxon>
        <taxon>Chlorellales</taxon>
        <taxon>Chlorellaceae</taxon>
        <taxon>Chlorella clade</taxon>
        <taxon>Chlorella</taxon>
    </lineage>
</organism>
<dbReference type="SMART" id="SM00280">
    <property type="entry name" value="KAZAL"/>
    <property type="match status" value="2"/>
</dbReference>
<dbReference type="InterPro" id="IPR002350">
    <property type="entry name" value="Kazal_dom"/>
</dbReference>
<dbReference type="Pfam" id="PF00050">
    <property type="entry name" value="Kazal_1"/>
    <property type="match status" value="1"/>
</dbReference>
<reference evidence="5" key="1">
    <citation type="journal article" date="2019" name="Plant J.">
        <title>Chlorella vulgaris genome assembly and annotation reveals the molecular basis for metabolic acclimation to high light conditions.</title>
        <authorList>
            <person name="Cecchin M."/>
            <person name="Marcolungo L."/>
            <person name="Rossato M."/>
            <person name="Girolomoni L."/>
            <person name="Cosentino E."/>
            <person name="Cuine S."/>
            <person name="Li-Beisson Y."/>
            <person name="Delledonne M."/>
            <person name="Ballottari M."/>
        </authorList>
    </citation>
    <scope>NUCLEOTIDE SEQUENCE</scope>
    <source>
        <strain evidence="5">211/11P</strain>
    </source>
</reference>
<dbReference type="Pfam" id="PF02469">
    <property type="entry name" value="Fasciclin"/>
    <property type="match status" value="1"/>
</dbReference>
<feature type="region of interest" description="Disordered" evidence="1">
    <location>
        <begin position="356"/>
        <end position="392"/>
    </location>
</feature>
<keyword evidence="2" id="KW-0732">Signal</keyword>
<dbReference type="OrthoDB" id="513636at2759"/>
<feature type="chain" id="PRO_5038614741" evidence="2">
    <location>
        <begin position="22"/>
        <end position="417"/>
    </location>
</feature>
<dbReference type="InterPro" id="IPR036378">
    <property type="entry name" value="FAS1_dom_sf"/>
</dbReference>
<comment type="caution">
    <text evidence="5">The sequence shown here is derived from an EMBL/GenBank/DDBJ whole genome shotgun (WGS) entry which is preliminary data.</text>
</comment>
<evidence type="ECO:0000256" key="1">
    <source>
        <dbReference type="SAM" id="MobiDB-lite"/>
    </source>
</evidence>
<dbReference type="InterPro" id="IPR036058">
    <property type="entry name" value="Kazal_dom_sf"/>
</dbReference>
<dbReference type="Proteomes" id="UP001055712">
    <property type="component" value="Unassembled WGS sequence"/>
</dbReference>
<keyword evidence="6" id="KW-1185">Reference proteome</keyword>
<proteinExistence type="predicted"/>
<name>A0A9D4TWE1_CHLVU</name>
<sequence>MHCKSVSALLLLGVAVAAAAAAPPTVGAALSSRSDVLHFWQSLSLYPDIRQLISKTFSGTVFAPSNKAWDATMADVLPLTAEELKAIILYHIVPGPPAPLNKINDDQIFRTALPGTTVTAQYVDGKLTLEGAGSTATIIKPDILVGPADLAVVHVIDNVLLPTKAGSAGQPGNTGTVSATDLTAGTVGTTVDAVAGAVTGAVSNAVGAAQGALDTAQAATGAAGTAATDAAQQALDDAQQAVDGATGAAGATPCPAIYLPVCSLANRTFDNACLANASNARIACQAECPCPAGTPVDEAAAPAAGDGTAGSPCPLNYDPVCGTDGVTYGNECAAVAAKAEVECTRECPCNSPLAGPDAEAPGPSDAPAAAPETAPAPEPEPEPAAAPESAPVPLSGASVASVSYVALAVLGMLALLF</sequence>
<gene>
    <name evidence="5" type="ORF">D9Q98_005866</name>
</gene>
<dbReference type="PROSITE" id="PS50213">
    <property type="entry name" value="FAS1"/>
    <property type="match status" value="1"/>
</dbReference>
<dbReference type="EMBL" id="SIDB01000002">
    <property type="protein sequence ID" value="KAI3436449.1"/>
    <property type="molecule type" value="Genomic_DNA"/>
</dbReference>
<dbReference type="InterPro" id="IPR053265">
    <property type="entry name" value="Serpin"/>
</dbReference>
<evidence type="ECO:0000259" key="4">
    <source>
        <dbReference type="PROSITE" id="PS51465"/>
    </source>
</evidence>
<dbReference type="Gene3D" id="2.30.180.10">
    <property type="entry name" value="FAS1 domain"/>
    <property type="match status" value="1"/>
</dbReference>
<dbReference type="SUPFAM" id="SSF100895">
    <property type="entry name" value="Kazal-type serine protease inhibitors"/>
    <property type="match status" value="2"/>
</dbReference>
<dbReference type="AlphaFoldDB" id="A0A9D4TWE1"/>
<feature type="compositionally biased region" description="Low complexity" evidence="1">
    <location>
        <begin position="356"/>
        <end position="373"/>
    </location>
</feature>
<dbReference type="PANTHER" id="PTHR21131">
    <property type="entry name" value="SERINE-TYPE ENDOPEPTIDASE INHIBITOR"/>
    <property type="match status" value="1"/>
</dbReference>